<dbReference type="Pfam" id="PF13041">
    <property type="entry name" value="PPR_2"/>
    <property type="match status" value="2"/>
</dbReference>
<dbReference type="FunFam" id="1.25.40.10:FF:000427">
    <property type="entry name" value="Pentatricopeptide repeat-containing protein chloroplastic"/>
    <property type="match status" value="1"/>
</dbReference>
<dbReference type="AlphaFoldDB" id="A0AAN8Z2A3"/>
<dbReference type="InterPro" id="IPR046960">
    <property type="entry name" value="PPR_At4g14850-like_plant"/>
</dbReference>
<name>A0AAN8Z2A3_9MAGN</name>
<evidence type="ECO:0000256" key="2">
    <source>
        <dbReference type="ARBA" id="ARBA00022737"/>
    </source>
</evidence>
<dbReference type="Pfam" id="PF01535">
    <property type="entry name" value="PPR"/>
    <property type="match status" value="2"/>
</dbReference>
<keyword evidence="5" id="KW-1185">Reference proteome</keyword>
<accession>A0AAN8Z2A3</accession>
<evidence type="ECO:0000313" key="4">
    <source>
        <dbReference type="EMBL" id="KAK6918093.1"/>
    </source>
</evidence>
<dbReference type="PANTHER" id="PTHR47926">
    <property type="entry name" value="PENTATRICOPEPTIDE REPEAT-CONTAINING PROTEIN"/>
    <property type="match status" value="1"/>
</dbReference>
<gene>
    <name evidence="4" type="ORF">RJ641_016515</name>
</gene>
<dbReference type="FunFam" id="1.25.40.10:FF:000333">
    <property type="entry name" value="Pentatricopeptide repeat-containing protein"/>
    <property type="match status" value="1"/>
</dbReference>
<dbReference type="FunFam" id="1.25.40.10:FF:000184">
    <property type="entry name" value="Pentatricopeptide repeat-containing protein, chloroplastic"/>
    <property type="match status" value="1"/>
</dbReference>
<dbReference type="GO" id="GO:0003723">
    <property type="term" value="F:RNA binding"/>
    <property type="evidence" value="ECO:0007669"/>
    <property type="project" value="InterPro"/>
</dbReference>
<feature type="repeat" description="PPR" evidence="3">
    <location>
        <begin position="286"/>
        <end position="316"/>
    </location>
</feature>
<dbReference type="EMBL" id="JBAMMX010000022">
    <property type="protein sequence ID" value="KAK6918093.1"/>
    <property type="molecule type" value="Genomic_DNA"/>
</dbReference>
<feature type="repeat" description="PPR" evidence="3">
    <location>
        <begin position="317"/>
        <end position="351"/>
    </location>
</feature>
<dbReference type="InterPro" id="IPR046848">
    <property type="entry name" value="E_motif"/>
</dbReference>
<dbReference type="PROSITE" id="PS51375">
    <property type="entry name" value="PPR"/>
    <property type="match status" value="6"/>
</dbReference>
<dbReference type="InterPro" id="IPR002885">
    <property type="entry name" value="PPR_rpt"/>
</dbReference>
<feature type="repeat" description="PPR" evidence="3">
    <location>
        <begin position="387"/>
        <end position="417"/>
    </location>
</feature>
<proteinExistence type="inferred from homology"/>
<dbReference type="InterPro" id="IPR011990">
    <property type="entry name" value="TPR-like_helical_dom_sf"/>
</dbReference>
<dbReference type="PANTHER" id="PTHR47926:SF437">
    <property type="entry name" value="PENTACOTRIPEPTIDE-REPEAT REGION OF PRORP DOMAIN-CONTAINING PROTEIN"/>
    <property type="match status" value="1"/>
</dbReference>
<feature type="repeat" description="PPR" evidence="3">
    <location>
        <begin position="418"/>
        <end position="452"/>
    </location>
</feature>
<evidence type="ECO:0000256" key="3">
    <source>
        <dbReference type="PROSITE-ProRule" id="PRU00708"/>
    </source>
</evidence>
<dbReference type="GO" id="GO:0009451">
    <property type="term" value="P:RNA modification"/>
    <property type="evidence" value="ECO:0007669"/>
    <property type="project" value="InterPro"/>
</dbReference>
<dbReference type="Proteomes" id="UP001370490">
    <property type="component" value="Unassembled WGS sequence"/>
</dbReference>
<organism evidence="4 5">
    <name type="scientific">Dillenia turbinata</name>
    <dbReference type="NCBI Taxonomy" id="194707"/>
    <lineage>
        <taxon>Eukaryota</taxon>
        <taxon>Viridiplantae</taxon>
        <taxon>Streptophyta</taxon>
        <taxon>Embryophyta</taxon>
        <taxon>Tracheophyta</taxon>
        <taxon>Spermatophyta</taxon>
        <taxon>Magnoliopsida</taxon>
        <taxon>eudicotyledons</taxon>
        <taxon>Gunneridae</taxon>
        <taxon>Pentapetalae</taxon>
        <taxon>Dilleniales</taxon>
        <taxon>Dilleniaceae</taxon>
        <taxon>Dillenia</taxon>
    </lineage>
</organism>
<sequence length="642" mass="72349">MRKRLFQVRKLTCSFKIQRLGIIMKVMSFSFPVSSSPSPTPPAYDLQLHKFSFIDRLKTCKSLEELRQIHTQIIKSNFHQTQLLYTTIISSCSVFHTSYPDYALSAFQHLLNPTIDDYNAIIRCFSNSKSNSLDGFLLYNEMLRNGLIPNNFTIPFLLKACALSRAIREGMQIHAQSIKLGLVLDVYVKNTLMRVYAVCGVIEAVRKVFDGSPQSDLVSWTTLIQGYVKMGFAQEGIQAFFDMCETNLQADEMTIVIVLSACARLGDPHLGKRIHSYLNENKLNRDVFVGNALVDMYLKCGDVELAHKVFNEMRMKNVVSWNSMISGLTQQGEYKEALSVFRKMQNIGVKPDSVTLVGVLNSCANLGVLEMGKWLHAYMDMNQIRADGFIGNALVDMYTKCGSIDEAFKVFEGMRHKDVYTFTAMIVGFAMNGQGLSALDLFSEMPKMGIKPDEVTFVGVLSACSHLGLVEEGLKHFESMSTVYNLVPQAEHYGCVVDLFGRSGLVREAEEFVRNMPVEPDEFIWGALLSSCRLHGYVELGRSVMEELIKIEPEKDGAYILMSNLYSSANRWGDALQVRKIMKQRRMKKIPGCSSIELGGVVYEFQKGDKSHPKSKEIYLLLDDITNHIKDYGHSMLANVLS</sequence>
<evidence type="ECO:0000313" key="5">
    <source>
        <dbReference type="Proteomes" id="UP001370490"/>
    </source>
</evidence>
<reference evidence="4 5" key="1">
    <citation type="submission" date="2023-12" db="EMBL/GenBank/DDBJ databases">
        <title>A high-quality genome assembly for Dillenia turbinata (Dilleniales).</title>
        <authorList>
            <person name="Chanderbali A."/>
        </authorList>
    </citation>
    <scope>NUCLEOTIDE SEQUENCE [LARGE SCALE GENOMIC DNA]</scope>
    <source>
        <strain evidence="4">LSX21</strain>
        <tissue evidence="4">Leaf</tissue>
    </source>
</reference>
<dbReference type="NCBIfam" id="TIGR00756">
    <property type="entry name" value="PPR"/>
    <property type="match status" value="5"/>
</dbReference>
<comment type="similarity">
    <text evidence="1">Belongs to the PPR family. PCMP-H subfamily.</text>
</comment>
<dbReference type="Pfam" id="PF20430">
    <property type="entry name" value="Eplus_motif"/>
    <property type="match status" value="1"/>
</dbReference>
<protein>
    <submittedName>
        <fullName evidence="4">Pentatricopeptide repeat</fullName>
    </submittedName>
</protein>
<dbReference type="InterPro" id="IPR046849">
    <property type="entry name" value="E2_motif"/>
</dbReference>
<dbReference type="Pfam" id="PF20431">
    <property type="entry name" value="E_motif"/>
    <property type="match status" value="1"/>
</dbReference>
<dbReference type="Gene3D" id="1.25.40.10">
    <property type="entry name" value="Tetratricopeptide repeat domain"/>
    <property type="match status" value="4"/>
</dbReference>
<feature type="repeat" description="PPR" evidence="3">
    <location>
        <begin position="114"/>
        <end position="149"/>
    </location>
</feature>
<comment type="caution">
    <text evidence="4">The sequence shown here is derived from an EMBL/GenBank/DDBJ whole genome shotgun (WGS) entry which is preliminary data.</text>
</comment>
<evidence type="ECO:0000256" key="1">
    <source>
        <dbReference type="ARBA" id="ARBA00006643"/>
    </source>
</evidence>
<keyword evidence="2" id="KW-0677">Repeat</keyword>
<feature type="repeat" description="PPR" evidence="3">
    <location>
        <begin position="216"/>
        <end position="250"/>
    </location>
</feature>